<evidence type="ECO:0000256" key="10">
    <source>
        <dbReference type="SAM" id="Coils"/>
    </source>
</evidence>
<evidence type="ECO:0000256" key="8">
    <source>
        <dbReference type="ARBA" id="ARBA00047599"/>
    </source>
</evidence>
<reference evidence="14" key="1">
    <citation type="submission" date="2023-11" db="EMBL/GenBank/DDBJ databases">
        <authorList>
            <person name="De Vega J J."/>
            <person name="De Vega J J."/>
        </authorList>
    </citation>
    <scope>NUCLEOTIDE SEQUENCE</scope>
</reference>
<evidence type="ECO:0000256" key="6">
    <source>
        <dbReference type="ARBA" id="ARBA00023002"/>
    </source>
</evidence>
<comment type="similarity">
    <text evidence="1">Belongs to the NADH dehydrogenase family.</text>
</comment>
<keyword evidence="3" id="KW-0285">Flavoprotein</keyword>
<dbReference type="PRINTS" id="PR00368">
    <property type="entry name" value="FADPNR"/>
</dbReference>
<evidence type="ECO:0000256" key="1">
    <source>
        <dbReference type="ARBA" id="ARBA00005272"/>
    </source>
</evidence>
<dbReference type="InterPro" id="IPR045024">
    <property type="entry name" value="NDH-2"/>
</dbReference>
<evidence type="ECO:0000256" key="9">
    <source>
        <dbReference type="ARBA" id="ARBA00049010"/>
    </source>
</evidence>
<dbReference type="EC" id="1.6.5.9" evidence="2"/>
<dbReference type="GO" id="GO:0050136">
    <property type="term" value="F:NADH dehydrogenase (quinone) (non-electrogenic) activity"/>
    <property type="evidence" value="ECO:0007669"/>
    <property type="project" value="UniProtKB-EC"/>
</dbReference>
<dbReference type="InterPro" id="IPR054585">
    <property type="entry name" value="NDH2-like_C"/>
</dbReference>
<evidence type="ECO:0000313" key="14">
    <source>
        <dbReference type="EMBL" id="CAK5274226.1"/>
    </source>
</evidence>
<keyword evidence="7" id="KW-0520">NAD</keyword>
<dbReference type="SUPFAM" id="SSF51905">
    <property type="entry name" value="FAD/NAD(P)-binding domain"/>
    <property type="match status" value="2"/>
</dbReference>
<feature type="domain" description="External alternative NADH-ubiquinone oxidoreductase-like C-terminal" evidence="13">
    <location>
        <begin position="527"/>
        <end position="585"/>
    </location>
</feature>
<sequence>MLSSSRAMLRPASRSRPMANATRARAWAQPTARRLLSTESSAGAPAPSRLTTAVKYANRGFWLTVVVGLGSFYYVTTKDRNPGPQLAHDPTKKTVVVLGSGWGATSFLNTLDTTEYNVVVISPHNYFLFTPLLPSVAVGTLSPRSLLQPTRYVTRHKARSVKVIEAEAQSVDPVNKTVSFIDNSDIQGSVSSTTIPYDYLVYAVGAEVQTFGIPGVQEHACFMKELQDAEKFQRVFLDCLESAAFPGQSEEEINRLLHMVVVGGGPTGVELSGELHDFLEEDLKSWYPELAGKIKITLVEAMPSVLPMFSKHLIDYTVSSFKEDKIDIRTQTMVKEVKPKSVVVALPDKTVAELPCGLVVWAGGNKGRKITQDLMAKLPADQTNKRGITIDGATPSVPSRHSGPDPASEYLQMKGSNGSIFAIGDCTSSSHAPTAQVANQQGAYLARIFPQIVQRDELQANLNELESGLATILKEDDKKQVKDEADNVQRQLSKMKIRPFTYSHQGTLAYGNSVTQRRQVADDFRRYIGSDKAIADLSFFNRSFASGGLLTYYFWRSAYLSSLFSLRNRALVAGDWLRTKIFGRDVSREWTR</sequence>
<comment type="caution">
    <text evidence="14">The sequence shown here is derived from an EMBL/GenBank/DDBJ whole genome shotgun (WGS) entry which is preliminary data.</text>
</comment>
<keyword evidence="4" id="KW-0274">FAD</keyword>
<evidence type="ECO:0000256" key="5">
    <source>
        <dbReference type="ARBA" id="ARBA00022946"/>
    </source>
</evidence>
<organism evidence="14 15">
    <name type="scientific">Mycena citricolor</name>
    <dbReference type="NCBI Taxonomy" id="2018698"/>
    <lineage>
        <taxon>Eukaryota</taxon>
        <taxon>Fungi</taxon>
        <taxon>Dikarya</taxon>
        <taxon>Basidiomycota</taxon>
        <taxon>Agaricomycotina</taxon>
        <taxon>Agaricomycetes</taxon>
        <taxon>Agaricomycetidae</taxon>
        <taxon>Agaricales</taxon>
        <taxon>Marasmiineae</taxon>
        <taxon>Mycenaceae</taxon>
        <taxon>Mycena</taxon>
    </lineage>
</organism>
<proteinExistence type="inferred from homology"/>
<evidence type="ECO:0000256" key="4">
    <source>
        <dbReference type="ARBA" id="ARBA00022827"/>
    </source>
</evidence>
<gene>
    <name evidence="14" type="ORF">MYCIT1_LOCUS21288</name>
</gene>
<dbReference type="EMBL" id="CAVNYO010000401">
    <property type="protein sequence ID" value="CAK5274226.1"/>
    <property type="molecule type" value="Genomic_DNA"/>
</dbReference>
<protein>
    <recommendedName>
        <fullName evidence="2">NADH:ubiquinone reductase (non-electrogenic)</fullName>
        <ecNumber evidence="2">1.6.5.9</ecNumber>
    </recommendedName>
</protein>
<feature type="region of interest" description="Disordered" evidence="11">
    <location>
        <begin position="1"/>
        <end position="30"/>
    </location>
</feature>
<dbReference type="Proteomes" id="UP001295794">
    <property type="component" value="Unassembled WGS sequence"/>
</dbReference>
<dbReference type="GO" id="GO:0005739">
    <property type="term" value="C:mitochondrion"/>
    <property type="evidence" value="ECO:0007669"/>
    <property type="project" value="TreeGrafter"/>
</dbReference>
<feature type="coiled-coil region" evidence="10">
    <location>
        <begin position="455"/>
        <end position="498"/>
    </location>
</feature>
<evidence type="ECO:0000259" key="12">
    <source>
        <dbReference type="Pfam" id="PF07992"/>
    </source>
</evidence>
<name>A0AAD2K2N0_9AGAR</name>
<comment type="catalytic activity">
    <reaction evidence="8">
        <text>a quinone + NADH + H(+) = a quinol + NAD(+)</text>
        <dbReference type="Rhea" id="RHEA:46160"/>
        <dbReference type="ChEBI" id="CHEBI:15378"/>
        <dbReference type="ChEBI" id="CHEBI:24646"/>
        <dbReference type="ChEBI" id="CHEBI:57540"/>
        <dbReference type="ChEBI" id="CHEBI:57945"/>
        <dbReference type="ChEBI" id="CHEBI:132124"/>
        <dbReference type="EC" id="1.6.5.9"/>
    </reaction>
</comment>
<dbReference type="PANTHER" id="PTHR43706:SF47">
    <property type="entry name" value="EXTERNAL NADH-UBIQUINONE OXIDOREDUCTASE 1, MITOCHONDRIAL-RELATED"/>
    <property type="match status" value="1"/>
</dbReference>
<dbReference type="PANTHER" id="PTHR43706">
    <property type="entry name" value="NADH DEHYDROGENASE"/>
    <property type="match status" value="1"/>
</dbReference>
<feature type="region of interest" description="Disordered" evidence="11">
    <location>
        <begin position="386"/>
        <end position="405"/>
    </location>
</feature>
<dbReference type="Gene3D" id="3.50.50.100">
    <property type="match status" value="1"/>
</dbReference>
<feature type="domain" description="FAD/NAD(P)-binding" evidence="12">
    <location>
        <begin position="94"/>
        <end position="442"/>
    </location>
</feature>
<keyword evidence="5" id="KW-0809">Transit peptide</keyword>
<dbReference type="Pfam" id="PF22366">
    <property type="entry name" value="NDH2_C"/>
    <property type="match status" value="1"/>
</dbReference>
<evidence type="ECO:0000256" key="2">
    <source>
        <dbReference type="ARBA" id="ARBA00012637"/>
    </source>
</evidence>
<dbReference type="AlphaFoldDB" id="A0AAD2K2N0"/>
<dbReference type="InterPro" id="IPR023753">
    <property type="entry name" value="FAD/NAD-binding_dom"/>
</dbReference>
<dbReference type="InterPro" id="IPR036188">
    <property type="entry name" value="FAD/NAD-bd_sf"/>
</dbReference>
<evidence type="ECO:0000256" key="11">
    <source>
        <dbReference type="SAM" id="MobiDB-lite"/>
    </source>
</evidence>
<evidence type="ECO:0000256" key="7">
    <source>
        <dbReference type="ARBA" id="ARBA00023027"/>
    </source>
</evidence>
<evidence type="ECO:0000256" key="3">
    <source>
        <dbReference type="ARBA" id="ARBA00022630"/>
    </source>
</evidence>
<evidence type="ECO:0000313" key="15">
    <source>
        <dbReference type="Proteomes" id="UP001295794"/>
    </source>
</evidence>
<keyword evidence="15" id="KW-1185">Reference proteome</keyword>
<comment type="catalytic activity">
    <reaction evidence="9">
        <text>a ubiquinone + NADH + H(+) = a ubiquinol + NAD(+)</text>
        <dbReference type="Rhea" id="RHEA:23152"/>
        <dbReference type="Rhea" id="RHEA-COMP:9565"/>
        <dbReference type="Rhea" id="RHEA-COMP:9566"/>
        <dbReference type="ChEBI" id="CHEBI:15378"/>
        <dbReference type="ChEBI" id="CHEBI:16389"/>
        <dbReference type="ChEBI" id="CHEBI:17976"/>
        <dbReference type="ChEBI" id="CHEBI:57540"/>
        <dbReference type="ChEBI" id="CHEBI:57945"/>
    </reaction>
</comment>
<dbReference type="Pfam" id="PF07992">
    <property type="entry name" value="Pyr_redox_2"/>
    <property type="match status" value="1"/>
</dbReference>
<keyword evidence="6" id="KW-0560">Oxidoreductase</keyword>
<accession>A0AAD2K2N0</accession>
<keyword evidence="10" id="KW-0175">Coiled coil</keyword>
<evidence type="ECO:0000259" key="13">
    <source>
        <dbReference type="Pfam" id="PF22366"/>
    </source>
</evidence>